<protein>
    <submittedName>
        <fullName evidence="2">GNAT family N-acetyltransferase</fullName>
        <ecNumber evidence="2">2.3.-.-</ecNumber>
    </submittedName>
</protein>
<dbReference type="EMBL" id="JBHTKI010000022">
    <property type="protein sequence ID" value="MFD1032617.1"/>
    <property type="molecule type" value="Genomic_DNA"/>
</dbReference>
<dbReference type="PROSITE" id="PS51186">
    <property type="entry name" value="GNAT"/>
    <property type="match status" value="1"/>
</dbReference>
<organism evidence="2 3">
    <name type="scientific">Metaplanococcus flavidus</name>
    <dbReference type="NCBI Taxonomy" id="569883"/>
    <lineage>
        <taxon>Bacteria</taxon>
        <taxon>Bacillati</taxon>
        <taxon>Bacillota</taxon>
        <taxon>Bacilli</taxon>
        <taxon>Bacillales</taxon>
        <taxon>Caryophanaceae</taxon>
        <taxon>Metaplanococcus</taxon>
    </lineage>
</organism>
<comment type="caution">
    <text evidence="2">The sequence shown here is derived from an EMBL/GenBank/DDBJ whole genome shotgun (WGS) entry which is preliminary data.</text>
</comment>
<keyword evidence="2" id="KW-0012">Acyltransferase</keyword>
<proteinExistence type="predicted"/>
<dbReference type="Pfam" id="PF13302">
    <property type="entry name" value="Acetyltransf_3"/>
    <property type="match status" value="1"/>
</dbReference>
<keyword evidence="3" id="KW-1185">Reference proteome</keyword>
<dbReference type="PANTHER" id="PTHR43415">
    <property type="entry name" value="SPERMIDINE N(1)-ACETYLTRANSFERASE"/>
    <property type="match status" value="1"/>
</dbReference>
<dbReference type="Proteomes" id="UP001597109">
    <property type="component" value="Unassembled WGS sequence"/>
</dbReference>
<reference evidence="3" key="1">
    <citation type="journal article" date="2019" name="Int. J. Syst. Evol. Microbiol.">
        <title>The Global Catalogue of Microorganisms (GCM) 10K type strain sequencing project: providing services to taxonomists for standard genome sequencing and annotation.</title>
        <authorList>
            <consortium name="The Broad Institute Genomics Platform"/>
            <consortium name="The Broad Institute Genome Sequencing Center for Infectious Disease"/>
            <person name="Wu L."/>
            <person name="Ma J."/>
        </authorList>
    </citation>
    <scope>NUCLEOTIDE SEQUENCE [LARGE SCALE GENOMIC DNA]</scope>
    <source>
        <strain evidence="3">CCUG 56756</strain>
    </source>
</reference>
<gene>
    <name evidence="2" type="ORF">ACFQ1X_14345</name>
</gene>
<dbReference type="GO" id="GO:0016746">
    <property type="term" value="F:acyltransferase activity"/>
    <property type="evidence" value="ECO:0007669"/>
    <property type="project" value="UniProtKB-KW"/>
</dbReference>
<evidence type="ECO:0000313" key="2">
    <source>
        <dbReference type="EMBL" id="MFD1032617.1"/>
    </source>
</evidence>
<dbReference type="SUPFAM" id="SSF55729">
    <property type="entry name" value="Acyl-CoA N-acyltransferases (Nat)"/>
    <property type="match status" value="1"/>
</dbReference>
<dbReference type="InterPro" id="IPR000182">
    <property type="entry name" value="GNAT_dom"/>
</dbReference>
<sequence length="198" mass="23383">MNIKGKKVLLRALERSDMEELRSYHNDPEIGNLLVGWTVPISSEEQNKWYDRLSYDDRNLRFAIETEEDGFIGVTDISCIDYKYRSASHGILIGKKNMRGHGYGRDAVMATMKYAFEELQLNRLEGEIIEHNIPSYNLYLKKCNWKEEGRKREFAFRNNRYYDNIMVGILKTEYEEICMQTGYWNTFEESSDGLEEVK</sequence>
<dbReference type="RefSeq" id="WP_144838534.1">
    <property type="nucleotide sequence ID" value="NZ_JBHTKI010000022.1"/>
</dbReference>
<dbReference type="EC" id="2.3.-.-" evidence="2"/>
<accession>A0ABW3LDB0</accession>
<keyword evidence="2" id="KW-0808">Transferase</keyword>
<evidence type="ECO:0000313" key="3">
    <source>
        <dbReference type="Proteomes" id="UP001597109"/>
    </source>
</evidence>
<dbReference type="InterPro" id="IPR016181">
    <property type="entry name" value="Acyl_CoA_acyltransferase"/>
</dbReference>
<evidence type="ECO:0000259" key="1">
    <source>
        <dbReference type="PROSITE" id="PS51186"/>
    </source>
</evidence>
<dbReference type="PANTHER" id="PTHR43415:SF3">
    <property type="entry name" value="GNAT-FAMILY ACETYLTRANSFERASE"/>
    <property type="match status" value="1"/>
</dbReference>
<dbReference type="Gene3D" id="3.40.630.30">
    <property type="match status" value="1"/>
</dbReference>
<name>A0ABW3LDB0_9BACL</name>
<feature type="domain" description="N-acetyltransferase" evidence="1">
    <location>
        <begin position="8"/>
        <end position="168"/>
    </location>
</feature>